<evidence type="ECO:0000256" key="1">
    <source>
        <dbReference type="ARBA" id="ARBA00005791"/>
    </source>
</evidence>
<dbReference type="AlphaFoldDB" id="A0A1G2P7U5"/>
<evidence type="ECO:0000313" key="8">
    <source>
        <dbReference type="EMBL" id="OHA44435.1"/>
    </source>
</evidence>
<comment type="similarity">
    <text evidence="1">Belongs to the thioredoxin family. DsbA subfamily.</text>
</comment>
<dbReference type="InterPro" id="IPR036249">
    <property type="entry name" value="Thioredoxin-like_sf"/>
</dbReference>
<evidence type="ECO:0000256" key="2">
    <source>
        <dbReference type="ARBA" id="ARBA00022729"/>
    </source>
</evidence>
<keyword evidence="2" id="KW-0732">Signal</keyword>
<evidence type="ECO:0000256" key="5">
    <source>
        <dbReference type="ARBA" id="ARBA00023284"/>
    </source>
</evidence>
<evidence type="ECO:0000256" key="6">
    <source>
        <dbReference type="SAM" id="Phobius"/>
    </source>
</evidence>
<proteinExistence type="inferred from homology"/>
<evidence type="ECO:0000256" key="3">
    <source>
        <dbReference type="ARBA" id="ARBA00023002"/>
    </source>
</evidence>
<evidence type="ECO:0000313" key="9">
    <source>
        <dbReference type="Proteomes" id="UP000176355"/>
    </source>
</evidence>
<dbReference type="Gene3D" id="3.40.30.10">
    <property type="entry name" value="Glutaredoxin"/>
    <property type="match status" value="1"/>
</dbReference>
<dbReference type="InterPro" id="IPR012336">
    <property type="entry name" value="Thioredoxin-like_fold"/>
</dbReference>
<dbReference type="Proteomes" id="UP000176355">
    <property type="component" value="Unassembled WGS sequence"/>
</dbReference>
<comment type="caution">
    <text evidence="8">The sequence shown here is derived from an EMBL/GenBank/DDBJ whole genome shotgun (WGS) entry which is preliminary data.</text>
</comment>
<dbReference type="PANTHER" id="PTHR13887:SF14">
    <property type="entry name" value="DISULFIDE BOND FORMATION PROTEIN D"/>
    <property type="match status" value="1"/>
</dbReference>
<keyword evidence="5" id="KW-0676">Redox-active center</keyword>
<protein>
    <recommendedName>
        <fullName evidence="7">Thioredoxin-like fold domain-containing protein</fullName>
    </recommendedName>
</protein>
<sequence length="272" mass="29301">MEESQPTNRLAIPIAVVIAGALIAAALYFNNAKDVGPNIGANEQTNKELVVQKIEIAAVSAKDHLLGNPDAEAIMVEYSDTECPFCKSFHPSAKKIIDTYGKDGRVAFVYRHFPLYKPDPYGQILHSKAGKEAEALECANELGGGVTFWKYLDRIFEITPSNDGLDPAELPKIAEFAGLNKTAFSSCLNSDKYADFVSKAYDAALKAGAQGTPYTVIVLKNKVGEATKTELQKLASPFPAGTIFASDDNLKVAVSGGIPYAILEQIIQIVLK</sequence>
<dbReference type="SUPFAM" id="SSF52833">
    <property type="entry name" value="Thioredoxin-like"/>
    <property type="match status" value="1"/>
</dbReference>
<evidence type="ECO:0000259" key="7">
    <source>
        <dbReference type="Pfam" id="PF13462"/>
    </source>
</evidence>
<keyword evidence="6" id="KW-0812">Transmembrane</keyword>
<reference evidence="8 9" key="1">
    <citation type="journal article" date="2016" name="Nat. Commun.">
        <title>Thousands of microbial genomes shed light on interconnected biogeochemical processes in an aquifer system.</title>
        <authorList>
            <person name="Anantharaman K."/>
            <person name="Brown C.T."/>
            <person name="Hug L.A."/>
            <person name="Sharon I."/>
            <person name="Castelle C.J."/>
            <person name="Probst A.J."/>
            <person name="Thomas B.C."/>
            <person name="Singh A."/>
            <person name="Wilkins M.J."/>
            <person name="Karaoz U."/>
            <person name="Brodie E.L."/>
            <person name="Williams K.H."/>
            <person name="Hubbard S.S."/>
            <person name="Banfield J.F."/>
        </authorList>
    </citation>
    <scope>NUCLEOTIDE SEQUENCE [LARGE SCALE GENOMIC DNA]</scope>
</reference>
<evidence type="ECO:0000256" key="4">
    <source>
        <dbReference type="ARBA" id="ARBA00023157"/>
    </source>
</evidence>
<name>A0A1G2P7U5_9BACT</name>
<dbReference type="STRING" id="1802333.A3G03_02435"/>
<gene>
    <name evidence="8" type="ORF">A3G03_02435</name>
</gene>
<organism evidence="8 9">
    <name type="scientific">Candidatus Taylorbacteria bacterium RIFCSPLOWO2_12_FULL_44_15c</name>
    <dbReference type="NCBI Taxonomy" id="1802333"/>
    <lineage>
        <taxon>Bacteria</taxon>
        <taxon>Candidatus Tayloriibacteriota</taxon>
    </lineage>
</organism>
<dbReference type="Pfam" id="PF13462">
    <property type="entry name" value="Thioredoxin_4"/>
    <property type="match status" value="1"/>
</dbReference>
<dbReference type="EMBL" id="MHSL01000002">
    <property type="protein sequence ID" value="OHA44435.1"/>
    <property type="molecule type" value="Genomic_DNA"/>
</dbReference>
<accession>A0A1G2P7U5</accession>
<keyword evidence="3" id="KW-0560">Oxidoreductase</keyword>
<keyword evidence="6" id="KW-0472">Membrane</keyword>
<keyword evidence="4" id="KW-1015">Disulfide bond</keyword>
<dbReference type="PANTHER" id="PTHR13887">
    <property type="entry name" value="GLUTATHIONE S-TRANSFERASE KAPPA"/>
    <property type="match status" value="1"/>
</dbReference>
<dbReference type="GO" id="GO:0016491">
    <property type="term" value="F:oxidoreductase activity"/>
    <property type="evidence" value="ECO:0007669"/>
    <property type="project" value="UniProtKB-KW"/>
</dbReference>
<feature type="transmembrane region" description="Helical" evidence="6">
    <location>
        <begin position="12"/>
        <end position="29"/>
    </location>
</feature>
<feature type="domain" description="Thioredoxin-like fold" evidence="7">
    <location>
        <begin position="62"/>
        <end position="233"/>
    </location>
</feature>
<keyword evidence="6" id="KW-1133">Transmembrane helix</keyword>